<reference evidence="1 2" key="1">
    <citation type="submission" date="2014-09" db="EMBL/GenBank/DDBJ databases">
        <title>Sporocytophaga myxococcoides PG-01 genome sequencing.</title>
        <authorList>
            <person name="Liu L."/>
            <person name="Gao P.J."/>
            <person name="Chen G.J."/>
            <person name="Wang L.S."/>
        </authorList>
    </citation>
    <scope>NUCLEOTIDE SEQUENCE [LARGE SCALE GENOMIC DNA]</scope>
    <source>
        <strain evidence="1 2">PG-01</strain>
    </source>
</reference>
<organism evidence="1 2">
    <name type="scientific">Sporocytophaga myxococcoides</name>
    <dbReference type="NCBI Taxonomy" id="153721"/>
    <lineage>
        <taxon>Bacteria</taxon>
        <taxon>Pseudomonadati</taxon>
        <taxon>Bacteroidota</taxon>
        <taxon>Cytophagia</taxon>
        <taxon>Cytophagales</taxon>
        <taxon>Cytophagaceae</taxon>
        <taxon>Sporocytophaga</taxon>
    </lineage>
</organism>
<protein>
    <submittedName>
        <fullName evidence="1">Uncharacterized protein</fullName>
    </submittedName>
</protein>
<evidence type="ECO:0000313" key="2">
    <source>
        <dbReference type="Proteomes" id="UP000030185"/>
    </source>
</evidence>
<dbReference type="Proteomes" id="UP000030185">
    <property type="component" value="Unassembled WGS sequence"/>
</dbReference>
<keyword evidence="2" id="KW-1185">Reference proteome</keyword>
<evidence type="ECO:0000313" key="1">
    <source>
        <dbReference type="EMBL" id="GAL83413.1"/>
    </source>
</evidence>
<gene>
    <name evidence="1" type="ORF">MYP_640</name>
</gene>
<comment type="caution">
    <text evidence="1">The sequence shown here is derived from an EMBL/GenBank/DDBJ whole genome shotgun (WGS) entry which is preliminary data.</text>
</comment>
<name>A0A098LB57_9BACT</name>
<sequence>MGIAKNQADIGSNYQSLTDAAIIAINANSNFIRNYYLETARTAITVNFLNFRDGGVVGVKVKKQSASNLTFTVPTASIGIGNAVNNTIILTSPANSYFEIIIEARVVGVTPEYYIRVNPF</sequence>
<dbReference type="EMBL" id="BBLT01000001">
    <property type="protein sequence ID" value="GAL83413.1"/>
    <property type="molecule type" value="Genomic_DNA"/>
</dbReference>
<accession>A0A098LB57</accession>
<dbReference type="AlphaFoldDB" id="A0A098LB57"/>
<dbReference type="STRING" id="153721.MYP_640"/>
<proteinExistence type="predicted"/>
<dbReference type="RefSeq" id="WP_045458239.1">
    <property type="nucleotide sequence ID" value="NZ_BBLT01000001.1"/>
</dbReference>